<dbReference type="EMBL" id="BK015248">
    <property type="protein sequence ID" value="DAD97836.1"/>
    <property type="molecule type" value="Genomic_DNA"/>
</dbReference>
<protein>
    <submittedName>
        <fullName evidence="1">Uncharacterized protein</fullName>
    </submittedName>
</protein>
<reference evidence="1" key="1">
    <citation type="journal article" date="2021" name="Proc. Natl. Acad. Sci. U.S.A.">
        <title>A Catalog of Tens of Thousands of Viruses from Human Metagenomes Reveals Hidden Associations with Chronic Diseases.</title>
        <authorList>
            <person name="Tisza M.J."/>
            <person name="Buck C.B."/>
        </authorList>
    </citation>
    <scope>NUCLEOTIDE SEQUENCE</scope>
    <source>
        <strain evidence="1">CtkmZ20</strain>
    </source>
</reference>
<evidence type="ECO:0000313" key="1">
    <source>
        <dbReference type="EMBL" id="DAD97836.1"/>
    </source>
</evidence>
<organism evidence="1">
    <name type="scientific">Myoviridae sp. ctkmZ20</name>
    <dbReference type="NCBI Taxonomy" id="2825166"/>
    <lineage>
        <taxon>Viruses</taxon>
        <taxon>Duplodnaviria</taxon>
        <taxon>Heunggongvirae</taxon>
        <taxon>Uroviricota</taxon>
        <taxon>Caudoviricetes</taxon>
    </lineage>
</organism>
<sequence>MDRNQAKEFFPIIQAFVEGKVIECRTKPSALSKSWQDMNEWTEIKDITYWNNIEYRIKPDSKAEAKYRPFANVEECWTEMKKHQPFGWVKDKKDGYYVLITAVDNGDYMSLSGNSGWFFYSLMKDYTFTDDIPFGIKVE</sequence>
<name>A0A8S5NTZ2_9CAUD</name>
<proteinExistence type="predicted"/>
<accession>A0A8S5NTZ2</accession>